<sequence>MPHFTAPDGLSLWYEDTGEGLPLLCLSGLTRTTRDFDHVAPHLSGVRMIRMDYRGRGKSDWAEWKTYDPAVEMADALKLLDDLGVEKAAVLGTSRGGLIGMMMAATRKDRLLGLAMNDVGAVVSGAGLQAIRGYLGKHPEQATVEEAARAKMAQNAAAFPGVPLERWITEVENATDMTPEGLRLNYDPGLVTATEAGGPVEGDIALWPLFEAIAPLPCAVIHGENSDLLTRETVEEMARRNPDLIVAHVPDRAHIPFLDEPEALAALTAWLEQLK</sequence>
<evidence type="ECO:0000313" key="2">
    <source>
        <dbReference type="EMBL" id="GGM04198.1"/>
    </source>
</evidence>
<dbReference type="AlphaFoldDB" id="A0A917SYW4"/>
<gene>
    <name evidence="2" type="ORF">GCM10011534_27470</name>
</gene>
<dbReference type="GO" id="GO:0016787">
    <property type="term" value="F:hydrolase activity"/>
    <property type="evidence" value="ECO:0007669"/>
    <property type="project" value="UniProtKB-KW"/>
</dbReference>
<dbReference type="PANTHER" id="PTHR43194">
    <property type="entry name" value="HYDROLASE ALPHA/BETA FOLD FAMILY"/>
    <property type="match status" value="1"/>
</dbReference>
<evidence type="ECO:0000259" key="1">
    <source>
        <dbReference type="Pfam" id="PF12697"/>
    </source>
</evidence>
<name>A0A917SYW4_9RHOB</name>
<dbReference type="Proteomes" id="UP000649829">
    <property type="component" value="Unassembled WGS sequence"/>
</dbReference>
<feature type="domain" description="AB hydrolase-1" evidence="1">
    <location>
        <begin position="23"/>
        <end position="266"/>
    </location>
</feature>
<accession>A0A917SYW4</accession>
<evidence type="ECO:0000313" key="3">
    <source>
        <dbReference type="Proteomes" id="UP000649829"/>
    </source>
</evidence>
<proteinExistence type="predicted"/>
<keyword evidence="3" id="KW-1185">Reference proteome</keyword>
<dbReference type="PANTHER" id="PTHR43194:SF2">
    <property type="entry name" value="PEROXISOMAL MEMBRANE PROTEIN LPX1"/>
    <property type="match status" value="1"/>
</dbReference>
<protein>
    <submittedName>
        <fullName evidence="2">Hydrolase</fullName>
    </submittedName>
</protein>
<comment type="caution">
    <text evidence="2">The sequence shown here is derived from an EMBL/GenBank/DDBJ whole genome shotgun (WGS) entry which is preliminary data.</text>
</comment>
<dbReference type="SUPFAM" id="SSF53474">
    <property type="entry name" value="alpha/beta-Hydrolases"/>
    <property type="match status" value="1"/>
</dbReference>
<dbReference type="Gene3D" id="3.40.50.1820">
    <property type="entry name" value="alpha/beta hydrolase"/>
    <property type="match status" value="1"/>
</dbReference>
<dbReference type="Pfam" id="PF12697">
    <property type="entry name" value="Abhydrolase_6"/>
    <property type="match status" value="1"/>
</dbReference>
<dbReference type="InterPro" id="IPR050228">
    <property type="entry name" value="Carboxylesterase_BioH"/>
</dbReference>
<dbReference type="EMBL" id="BMLF01000002">
    <property type="protein sequence ID" value="GGM04198.1"/>
    <property type="molecule type" value="Genomic_DNA"/>
</dbReference>
<reference evidence="2" key="2">
    <citation type="submission" date="2020-09" db="EMBL/GenBank/DDBJ databases">
        <authorList>
            <person name="Sun Q."/>
            <person name="Zhou Y."/>
        </authorList>
    </citation>
    <scope>NUCLEOTIDE SEQUENCE</scope>
    <source>
        <strain evidence="2">CGMCC 1.6293</strain>
    </source>
</reference>
<dbReference type="RefSeq" id="WP_028287421.1">
    <property type="nucleotide sequence ID" value="NZ_BMLF01000002.1"/>
</dbReference>
<dbReference type="InterPro" id="IPR029058">
    <property type="entry name" value="AB_hydrolase_fold"/>
</dbReference>
<organism evidence="2 3">
    <name type="scientific">Pseudooceanicola nanhaiensis</name>
    <dbReference type="NCBI Taxonomy" id="375761"/>
    <lineage>
        <taxon>Bacteria</taxon>
        <taxon>Pseudomonadati</taxon>
        <taxon>Pseudomonadota</taxon>
        <taxon>Alphaproteobacteria</taxon>
        <taxon>Rhodobacterales</taxon>
        <taxon>Paracoccaceae</taxon>
        <taxon>Pseudooceanicola</taxon>
    </lineage>
</organism>
<dbReference type="InterPro" id="IPR000073">
    <property type="entry name" value="AB_hydrolase_1"/>
</dbReference>
<keyword evidence="2" id="KW-0378">Hydrolase</keyword>
<reference evidence="2" key="1">
    <citation type="journal article" date="2014" name="Int. J. Syst. Evol. Microbiol.">
        <title>Complete genome sequence of Corynebacterium casei LMG S-19264T (=DSM 44701T), isolated from a smear-ripened cheese.</title>
        <authorList>
            <consortium name="US DOE Joint Genome Institute (JGI-PGF)"/>
            <person name="Walter F."/>
            <person name="Albersmeier A."/>
            <person name="Kalinowski J."/>
            <person name="Ruckert C."/>
        </authorList>
    </citation>
    <scope>NUCLEOTIDE SEQUENCE</scope>
    <source>
        <strain evidence="2">CGMCC 1.6293</strain>
    </source>
</reference>